<evidence type="ECO:0000256" key="3">
    <source>
        <dbReference type="ARBA" id="ARBA00022989"/>
    </source>
</evidence>
<feature type="transmembrane region" description="Helical" evidence="5">
    <location>
        <begin position="57"/>
        <end position="79"/>
    </location>
</feature>
<feature type="transmembrane region" description="Helical" evidence="5">
    <location>
        <begin position="266"/>
        <end position="285"/>
    </location>
</feature>
<dbReference type="InterPro" id="IPR052556">
    <property type="entry name" value="PolySynth_Transporter"/>
</dbReference>
<dbReference type="eggNOG" id="COG2244">
    <property type="taxonomic scope" value="Bacteria"/>
</dbReference>
<evidence type="ECO:0000256" key="5">
    <source>
        <dbReference type="SAM" id="Phobius"/>
    </source>
</evidence>
<gene>
    <name evidence="6" type="ORF">KSU1_D0082</name>
</gene>
<evidence type="ECO:0000313" key="6">
    <source>
        <dbReference type="EMBL" id="GAB63391.1"/>
    </source>
</evidence>
<comment type="subcellular location">
    <subcellularLocation>
        <location evidence="1">Membrane</location>
        <topology evidence="1">Multi-pass membrane protein</topology>
    </subcellularLocation>
</comment>
<feature type="transmembrane region" description="Helical" evidence="5">
    <location>
        <begin position="161"/>
        <end position="180"/>
    </location>
</feature>
<dbReference type="AlphaFoldDB" id="I3INU6"/>
<evidence type="ECO:0000256" key="2">
    <source>
        <dbReference type="ARBA" id="ARBA00022692"/>
    </source>
</evidence>
<dbReference type="OrthoDB" id="5240734at2"/>
<feature type="transmembrane region" description="Helical" evidence="5">
    <location>
        <begin position="33"/>
        <end position="51"/>
    </location>
</feature>
<reference evidence="6 7" key="1">
    <citation type="journal article" date="2012" name="FEBS Lett.">
        <title>Anammox organism KSU-1 expresses a NirK-type copper-containing nitrite reductase instead of a NirS-type with cytochrome cd1.</title>
        <authorList>
            <person name="Hira D."/>
            <person name="Toh H."/>
            <person name="Migita C.T."/>
            <person name="Okubo H."/>
            <person name="Nishiyama T."/>
            <person name="Hattori M."/>
            <person name="Furukawa K."/>
            <person name="Fujii T."/>
        </authorList>
    </citation>
    <scope>NUCLEOTIDE SEQUENCE [LARGE SCALE GENOMIC DNA]</scope>
</reference>
<feature type="transmembrane region" description="Helical" evidence="5">
    <location>
        <begin position="339"/>
        <end position="358"/>
    </location>
</feature>
<feature type="transmembrane region" description="Helical" evidence="5">
    <location>
        <begin position="378"/>
        <end position="406"/>
    </location>
</feature>
<feature type="transmembrane region" description="Helical" evidence="5">
    <location>
        <begin position="186"/>
        <end position="209"/>
    </location>
</feature>
<dbReference type="Pfam" id="PF01943">
    <property type="entry name" value="Polysacc_synt"/>
    <property type="match status" value="1"/>
</dbReference>
<comment type="caution">
    <text evidence="6">The sequence shown here is derived from an EMBL/GenBank/DDBJ whole genome shotgun (WGS) entry which is preliminary data.</text>
</comment>
<dbReference type="Proteomes" id="UP000002985">
    <property type="component" value="Unassembled WGS sequence"/>
</dbReference>
<keyword evidence="4 5" id="KW-0472">Membrane</keyword>
<proteinExistence type="predicted"/>
<dbReference type="STRING" id="247490.KSU1_D0082"/>
<organism evidence="6 7">
    <name type="scientific">Candidatus Jettenia caeni</name>
    <dbReference type="NCBI Taxonomy" id="247490"/>
    <lineage>
        <taxon>Bacteria</taxon>
        <taxon>Pseudomonadati</taxon>
        <taxon>Planctomycetota</taxon>
        <taxon>Candidatus Brocadiia</taxon>
        <taxon>Candidatus Brocadiales</taxon>
        <taxon>Candidatus Brocadiaceae</taxon>
        <taxon>Candidatus Jettenia</taxon>
    </lineage>
</organism>
<dbReference type="GO" id="GO:0016020">
    <property type="term" value="C:membrane"/>
    <property type="evidence" value="ECO:0007669"/>
    <property type="project" value="UniProtKB-SubCell"/>
</dbReference>
<sequence>MKFLPSFVRVRLEGRVNLQNILANTGWLFIDKILRMGVGLFVGVWIARYLGPEQFGLYSYAIAFVSLFGAFATLGLDGIVVRDIVRYPSCKDEILGTAFILKLVGGMLTFLLITGTIFFLHPHDNLIHWLAGIIAFGMIFQSFDTIDFWFQSQVQSKYTVYAKNAAFLLIALLKVVLILIRAPLIAFAFAGLAEIIFSAVGLTIACKLYGYTPKIWWWSFSWGKKLLRDSWPLILAGFSIAIYMKIDQVMLGEMVGHESVGIYSAAIRISEIWYFIPTAIVSSVFPSIIRARSVDEKLYYRRLQKLFSLMTALALTIAILMTFLSKTVIILFFGKSFEASGSILSIHIWASLFVFLGVAQSPWDLAENLTRLSLMRTIVGAIINIVLNFILIPLFSIIGAAIATIISYAFSAYISNLFNGKTRPIFFYQTKSVFFIKYLWVLGGKKYQEHNSHMVK</sequence>
<accession>I3INU6</accession>
<evidence type="ECO:0000313" key="7">
    <source>
        <dbReference type="Proteomes" id="UP000002985"/>
    </source>
</evidence>
<dbReference type="CDD" id="cd13128">
    <property type="entry name" value="MATE_Wzx_like"/>
    <property type="match status" value="1"/>
</dbReference>
<keyword evidence="7" id="KW-1185">Reference proteome</keyword>
<name>I3INU6_9BACT</name>
<dbReference type="InterPro" id="IPR002797">
    <property type="entry name" value="Polysacc_synth"/>
</dbReference>
<dbReference type="PANTHER" id="PTHR43424:SF1">
    <property type="entry name" value="LOCUS PUTATIVE PROTEIN 1-RELATED"/>
    <property type="match status" value="1"/>
</dbReference>
<feature type="transmembrane region" description="Helical" evidence="5">
    <location>
        <begin position="126"/>
        <end position="149"/>
    </location>
</feature>
<feature type="transmembrane region" description="Helical" evidence="5">
    <location>
        <begin position="99"/>
        <end position="120"/>
    </location>
</feature>
<feature type="transmembrane region" description="Helical" evidence="5">
    <location>
        <begin position="230"/>
        <end position="246"/>
    </location>
</feature>
<keyword evidence="3 5" id="KW-1133">Transmembrane helix</keyword>
<feature type="transmembrane region" description="Helical" evidence="5">
    <location>
        <begin position="306"/>
        <end position="333"/>
    </location>
</feature>
<dbReference type="EMBL" id="BAFH01000004">
    <property type="protein sequence ID" value="GAB63391.1"/>
    <property type="molecule type" value="Genomic_DNA"/>
</dbReference>
<evidence type="ECO:0000256" key="1">
    <source>
        <dbReference type="ARBA" id="ARBA00004141"/>
    </source>
</evidence>
<protein>
    <submittedName>
        <fullName evidence="6">Polysaccharide biosynthesis protein</fullName>
    </submittedName>
</protein>
<keyword evidence="2 5" id="KW-0812">Transmembrane</keyword>
<dbReference type="PANTHER" id="PTHR43424">
    <property type="entry name" value="LOCUS PUTATIVE PROTEIN 1-RELATED"/>
    <property type="match status" value="1"/>
</dbReference>
<evidence type="ECO:0000256" key="4">
    <source>
        <dbReference type="ARBA" id="ARBA00023136"/>
    </source>
</evidence>